<name>A0A8S5U8V4_9CAUD</name>
<accession>A0A8S5U8V4</accession>
<sequence>MAKLTIDTKLNRVVVVGEFCKWNLDEALSVDRKKDAKFIVINEMPVGEYRVLDCESYLGGEVYPTDGRQMSNRYFSGNVNETISCFFN</sequence>
<evidence type="ECO:0000313" key="1">
    <source>
        <dbReference type="EMBL" id="DAF90895.1"/>
    </source>
</evidence>
<dbReference type="EMBL" id="BK016039">
    <property type="protein sequence ID" value="DAF90895.1"/>
    <property type="molecule type" value="Genomic_DNA"/>
</dbReference>
<proteinExistence type="predicted"/>
<organism evidence="1">
    <name type="scientific">Siphoviridae sp. ctnMR5</name>
    <dbReference type="NCBI Taxonomy" id="2825658"/>
    <lineage>
        <taxon>Viruses</taxon>
        <taxon>Duplodnaviria</taxon>
        <taxon>Heunggongvirae</taxon>
        <taxon>Uroviricota</taxon>
        <taxon>Caudoviricetes</taxon>
    </lineage>
</organism>
<reference evidence="1" key="1">
    <citation type="journal article" date="2021" name="Proc. Natl. Acad. Sci. U.S.A.">
        <title>A Catalog of Tens of Thousands of Viruses from Human Metagenomes Reveals Hidden Associations with Chronic Diseases.</title>
        <authorList>
            <person name="Tisza M.J."/>
            <person name="Buck C.B."/>
        </authorList>
    </citation>
    <scope>NUCLEOTIDE SEQUENCE</scope>
    <source>
        <strain evidence="1">CtnMR5</strain>
    </source>
</reference>
<protein>
    <submittedName>
        <fullName evidence="1">Uncharacterized protein</fullName>
    </submittedName>
</protein>